<dbReference type="AlphaFoldDB" id="A0A9Q1I6I1"/>
<feature type="compositionally biased region" description="Basic and acidic residues" evidence="1">
    <location>
        <begin position="126"/>
        <end position="135"/>
    </location>
</feature>
<evidence type="ECO:0000256" key="1">
    <source>
        <dbReference type="SAM" id="MobiDB-lite"/>
    </source>
</evidence>
<gene>
    <name evidence="3" type="ORF">COCON_G00002960</name>
</gene>
<evidence type="ECO:0000313" key="3">
    <source>
        <dbReference type="EMBL" id="KAJ8287637.1"/>
    </source>
</evidence>
<feature type="compositionally biased region" description="Polar residues" evidence="1">
    <location>
        <begin position="110"/>
        <end position="121"/>
    </location>
</feature>
<organism evidence="3 4">
    <name type="scientific">Conger conger</name>
    <name type="common">Conger eel</name>
    <name type="synonym">Muraena conger</name>
    <dbReference type="NCBI Taxonomy" id="82655"/>
    <lineage>
        <taxon>Eukaryota</taxon>
        <taxon>Metazoa</taxon>
        <taxon>Chordata</taxon>
        <taxon>Craniata</taxon>
        <taxon>Vertebrata</taxon>
        <taxon>Euteleostomi</taxon>
        <taxon>Actinopterygii</taxon>
        <taxon>Neopterygii</taxon>
        <taxon>Teleostei</taxon>
        <taxon>Anguilliformes</taxon>
        <taxon>Congridae</taxon>
        <taxon>Conger</taxon>
    </lineage>
</organism>
<feature type="signal peptide" evidence="2">
    <location>
        <begin position="1"/>
        <end position="23"/>
    </location>
</feature>
<proteinExistence type="predicted"/>
<dbReference type="Proteomes" id="UP001152803">
    <property type="component" value="Unassembled WGS sequence"/>
</dbReference>
<evidence type="ECO:0000313" key="4">
    <source>
        <dbReference type="Proteomes" id="UP001152803"/>
    </source>
</evidence>
<keyword evidence="4" id="KW-1185">Reference proteome</keyword>
<evidence type="ECO:0000256" key="2">
    <source>
        <dbReference type="SAM" id="SignalP"/>
    </source>
</evidence>
<keyword evidence="2" id="KW-0732">Signal</keyword>
<accession>A0A9Q1I6I1</accession>
<name>A0A9Q1I6I1_CONCO</name>
<feature type="chain" id="PRO_5040394220" evidence="2">
    <location>
        <begin position="24"/>
        <end position="161"/>
    </location>
</feature>
<comment type="caution">
    <text evidence="3">The sequence shown here is derived from an EMBL/GenBank/DDBJ whole genome shotgun (WGS) entry which is preliminary data.</text>
</comment>
<protein>
    <submittedName>
        <fullName evidence="3">Uncharacterized protein</fullName>
    </submittedName>
</protein>
<feature type="region of interest" description="Disordered" evidence="1">
    <location>
        <begin position="110"/>
        <end position="141"/>
    </location>
</feature>
<sequence>MMQHKDILLLAVIVTLCLPFICAIPPNWKMTCSFTTTEKQYPWDGFNQSKHISEAKCCKYGDLFQCTEKDIERSHIICESLQECGFQIKGEDFPSAACCKVKNQLPDSPSLSTHMTTTQAPYTLAPKERREKSQEGNDDGLPNGGSGLLLLISLMVTWYLH</sequence>
<reference evidence="3" key="1">
    <citation type="journal article" date="2023" name="Science">
        <title>Genome structures resolve the early diversification of teleost fishes.</title>
        <authorList>
            <person name="Parey E."/>
            <person name="Louis A."/>
            <person name="Montfort J."/>
            <person name="Bouchez O."/>
            <person name="Roques C."/>
            <person name="Iampietro C."/>
            <person name="Lluch J."/>
            <person name="Castinel A."/>
            <person name="Donnadieu C."/>
            <person name="Desvignes T."/>
            <person name="Floi Bucao C."/>
            <person name="Jouanno E."/>
            <person name="Wen M."/>
            <person name="Mejri S."/>
            <person name="Dirks R."/>
            <person name="Jansen H."/>
            <person name="Henkel C."/>
            <person name="Chen W.J."/>
            <person name="Zahm M."/>
            <person name="Cabau C."/>
            <person name="Klopp C."/>
            <person name="Thompson A.W."/>
            <person name="Robinson-Rechavi M."/>
            <person name="Braasch I."/>
            <person name="Lecointre G."/>
            <person name="Bobe J."/>
            <person name="Postlethwait J.H."/>
            <person name="Berthelot C."/>
            <person name="Roest Crollius H."/>
            <person name="Guiguen Y."/>
        </authorList>
    </citation>
    <scope>NUCLEOTIDE SEQUENCE</scope>
    <source>
        <strain evidence="3">Concon-B</strain>
    </source>
</reference>
<dbReference type="EMBL" id="JAFJMO010000001">
    <property type="protein sequence ID" value="KAJ8287637.1"/>
    <property type="molecule type" value="Genomic_DNA"/>
</dbReference>